<dbReference type="RefSeq" id="WP_085030300.1">
    <property type="nucleotide sequence ID" value="NZ_CP020772.1"/>
</dbReference>
<feature type="transmembrane region" description="Helical" evidence="7">
    <location>
        <begin position="12"/>
        <end position="32"/>
    </location>
</feature>
<feature type="transmembrane region" description="Helical" evidence="7">
    <location>
        <begin position="221"/>
        <end position="240"/>
    </location>
</feature>
<dbReference type="SUPFAM" id="SSF118215">
    <property type="entry name" value="Proton glutamate symport protein"/>
    <property type="match status" value="1"/>
</dbReference>
<dbReference type="GO" id="GO:0015293">
    <property type="term" value="F:symporter activity"/>
    <property type="evidence" value="ECO:0007669"/>
    <property type="project" value="UniProtKB-KW"/>
</dbReference>
<organism evidence="8 9">
    <name type="scientific">Halobacillus mangrovi</name>
    <dbReference type="NCBI Taxonomy" id="402384"/>
    <lineage>
        <taxon>Bacteria</taxon>
        <taxon>Bacillati</taxon>
        <taxon>Bacillota</taxon>
        <taxon>Bacilli</taxon>
        <taxon>Bacillales</taxon>
        <taxon>Bacillaceae</taxon>
        <taxon>Halobacillus</taxon>
    </lineage>
</organism>
<dbReference type="GO" id="GO:0005886">
    <property type="term" value="C:plasma membrane"/>
    <property type="evidence" value="ECO:0007669"/>
    <property type="project" value="UniProtKB-SubCell"/>
</dbReference>
<gene>
    <name evidence="8" type="ORF">HM131_13700</name>
</gene>
<evidence type="ECO:0000313" key="8">
    <source>
        <dbReference type="EMBL" id="ARI77839.1"/>
    </source>
</evidence>
<keyword evidence="3" id="KW-1003">Cell membrane</keyword>
<feature type="transmembrane region" description="Helical" evidence="7">
    <location>
        <begin position="44"/>
        <end position="68"/>
    </location>
</feature>
<evidence type="ECO:0000313" key="9">
    <source>
        <dbReference type="Proteomes" id="UP000192527"/>
    </source>
</evidence>
<dbReference type="AlphaFoldDB" id="A0A1W5ZX38"/>
<proteinExistence type="predicted"/>
<feature type="transmembrane region" description="Helical" evidence="7">
    <location>
        <begin position="80"/>
        <end position="102"/>
    </location>
</feature>
<dbReference type="PRINTS" id="PR00173">
    <property type="entry name" value="EDTRNSPORT"/>
</dbReference>
<reference evidence="8 9" key="1">
    <citation type="submission" date="2017-04" db="EMBL/GenBank/DDBJ databases">
        <title>The whole genome sequencing and assembly of Halobacillus mangrovi strain.</title>
        <authorList>
            <person name="Lee S.-J."/>
            <person name="Park M.-K."/>
            <person name="Kim J.-Y."/>
            <person name="Lee Y.-J."/>
            <person name="Yi H."/>
            <person name="Bahn Y.-S."/>
            <person name="Kim J.F."/>
            <person name="Lee D.-W."/>
        </authorList>
    </citation>
    <scope>NUCLEOTIDE SEQUENCE [LARGE SCALE GENOMIC DNA]</scope>
    <source>
        <strain evidence="8 9">KTB 131</strain>
    </source>
</reference>
<evidence type="ECO:0000256" key="4">
    <source>
        <dbReference type="ARBA" id="ARBA00022692"/>
    </source>
</evidence>
<comment type="subcellular location">
    <subcellularLocation>
        <location evidence="1">Cell membrane</location>
        <topology evidence="1">Multi-pass membrane protein</topology>
    </subcellularLocation>
</comment>
<feature type="transmembrane region" description="Helical" evidence="7">
    <location>
        <begin position="135"/>
        <end position="156"/>
    </location>
</feature>
<protein>
    <submittedName>
        <fullName evidence="8">Dicarboxylate/amino acid:cation symporter</fullName>
    </submittedName>
</protein>
<dbReference type="InterPro" id="IPR001991">
    <property type="entry name" value="Na-dicarboxylate_symporter"/>
</dbReference>
<dbReference type="Pfam" id="PF00375">
    <property type="entry name" value="SDF"/>
    <property type="match status" value="1"/>
</dbReference>
<evidence type="ECO:0000256" key="6">
    <source>
        <dbReference type="ARBA" id="ARBA00023136"/>
    </source>
</evidence>
<accession>A0A1W5ZX38</accession>
<dbReference type="PANTHER" id="PTHR42865:SF7">
    <property type="entry name" value="PROTON_GLUTAMATE-ASPARTATE SYMPORTER"/>
    <property type="match status" value="1"/>
</dbReference>
<sequence>MKKIWDLYKDSSFLLKMTIGFLLGIGSGMLIGPEMEVVKPLGTILINLLNLVAVPVIFLTVVLAINQMNPNHLGRLGGKLLIYYGLTTAAAVLIGVGLALWITPGAGLSLPDAQVEKPETPSFSDVLLNIVPDNLFQAFTSGELMGILFLAVIIGLTMAKMRYSGKEELQLSGERLHRLFSSANDLFFLLLQGILLYAPIGIFAIGASAFGSQGWQTFKSLLAFTGVFYLGVLLLWLLVYTSFLKYAHVNIKHFFVKTKDAYFTAFFTSSSIASLPVAIESAKKAGISERTVNFSLPIGAVFNSDGGALRMGVSIVFAANVTGLNLSVMDFITIVVIGTLLSIGTAGIPAAGLVTLAAVLTMFNLPLEIVALIAGVDVLIGMAGTASNVLGDIVGSAVVDNKETDSSSRQAPSTTV</sequence>
<dbReference type="Proteomes" id="UP000192527">
    <property type="component" value="Chromosome"/>
</dbReference>
<keyword evidence="4 7" id="KW-0812">Transmembrane</keyword>
<dbReference type="InterPro" id="IPR036458">
    <property type="entry name" value="Na:dicarbo_symporter_sf"/>
</dbReference>
<dbReference type="Gene3D" id="1.10.3860.10">
    <property type="entry name" value="Sodium:dicarboxylate symporter"/>
    <property type="match status" value="1"/>
</dbReference>
<keyword evidence="5 7" id="KW-1133">Transmembrane helix</keyword>
<evidence type="ECO:0000256" key="1">
    <source>
        <dbReference type="ARBA" id="ARBA00004651"/>
    </source>
</evidence>
<evidence type="ECO:0000256" key="7">
    <source>
        <dbReference type="SAM" id="Phobius"/>
    </source>
</evidence>
<evidence type="ECO:0000256" key="2">
    <source>
        <dbReference type="ARBA" id="ARBA00022448"/>
    </source>
</evidence>
<keyword evidence="6 7" id="KW-0472">Membrane</keyword>
<feature type="transmembrane region" description="Helical" evidence="7">
    <location>
        <begin position="367"/>
        <end position="386"/>
    </location>
</feature>
<dbReference type="EMBL" id="CP020772">
    <property type="protein sequence ID" value="ARI77839.1"/>
    <property type="molecule type" value="Genomic_DNA"/>
</dbReference>
<dbReference type="OrthoDB" id="9768885at2"/>
<dbReference type="KEGG" id="hmn:HM131_13700"/>
<name>A0A1W5ZX38_9BACI</name>
<keyword evidence="2" id="KW-0813">Transport</keyword>
<keyword evidence="9" id="KW-1185">Reference proteome</keyword>
<dbReference type="PANTHER" id="PTHR42865">
    <property type="entry name" value="PROTON/GLUTAMATE-ASPARTATE SYMPORTER"/>
    <property type="match status" value="1"/>
</dbReference>
<evidence type="ECO:0000256" key="5">
    <source>
        <dbReference type="ARBA" id="ARBA00022989"/>
    </source>
</evidence>
<feature type="transmembrane region" description="Helical" evidence="7">
    <location>
        <begin position="331"/>
        <end position="360"/>
    </location>
</feature>
<feature type="transmembrane region" description="Helical" evidence="7">
    <location>
        <begin position="186"/>
        <end position="209"/>
    </location>
</feature>
<evidence type="ECO:0000256" key="3">
    <source>
        <dbReference type="ARBA" id="ARBA00022475"/>
    </source>
</evidence>